<dbReference type="Pfam" id="PF08459">
    <property type="entry name" value="UvrC_RNaseH_dom"/>
    <property type="match status" value="1"/>
</dbReference>
<dbReference type="PANTHER" id="PTHR30562:SF1">
    <property type="entry name" value="UVRABC SYSTEM PROTEIN C"/>
    <property type="match status" value="1"/>
</dbReference>
<sequence length="580" mass="68143">MDIKKVDIPLNPGVYMMKDKNGEIIYIGKAKNLKNRVSSYFTGTHNTKTMELVKNIENIDFFICNTELEAFILENNLIKKHKPKYNILLKDQKTYPYLKITKEEFPRILVVRRVSDDAYYFGPFPNVNMKEVVMNLKKVFKLKDTKVKVVNKDGKEYIDYHIDLSNGPSFFKKPEIKEEYQENVRQLLLFLNSKKTDVLKYLEERMEKFSENLEFEKAIIERERIKALKKLLAYQITESTRENDEDIVTIDKNDKKLFICILSIRNGKLISKTSKVIDILVDNDLIDSVIARYYEKILAPKTVVLDEMYEDKKDILEGWFKTEKNKNVRVVFPKKGRLHNLLKLANLNLENEKSRYFNEKRKLNAILEDLKEMLDLPKYPRIIESYDISNIQGVDSVAGQVVFVNGKKQTKMYKKYKIKTVVGPDDYHSMKEVILRRLNHPPYPDLILLDGGKTHVGVIRKTLAKENIYIPVFGMYKDNKHRTYGLCDDERVYDLKGNEKLFNLITSFQDEVHRFSITYHKLLRSKRVLKSRLDEIEGIGPKRKKELLKNFKTVDNVFNASIDELKKYVPEKIAKAISEN</sequence>
<name>A0A0E3Z9M5_9FUSO</name>
<reference evidence="11 12" key="1">
    <citation type="journal article" date="2012" name="BMC Genomics">
        <title>Genomic sequence analysis and characterization of Sneathia amnii sp. nov.</title>
        <authorList>
            <consortium name="Vaginal Microbiome Consortium (additional members)"/>
            <person name="Harwich M.D.Jr."/>
            <person name="Serrano M.G."/>
            <person name="Fettweis J.M."/>
            <person name="Alves J.M."/>
            <person name="Reimers M.A."/>
            <person name="Buck G.A."/>
            <person name="Jefferson K.K."/>
        </authorList>
    </citation>
    <scope>NUCLEOTIDE SEQUENCE [LARGE SCALE GENOMIC DNA]</scope>
    <source>
        <strain evidence="11 12">SN35</strain>
    </source>
</reference>
<dbReference type="InterPro" id="IPR000305">
    <property type="entry name" value="GIY-YIG_endonuc"/>
</dbReference>
<dbReference type="InterPro" id="IPR047296">
    <property type="entry name" value="GIY-YIG_UvrC_Cho"/>
</dbReference>
<dbReference type="GO" id="GO:0005737">
    <property type="term" value="C:cytoplasm"/>
    <property type="evidence" value="ECO:0007669"/>
    <property type="project" value="UniProtKB-SubCell"/>
</dbReference>
<dbReference type="Pfam" id="PF22920">
    <property type="entry name" value="UvrC_RNaseH"/>
    <property type="match status" value="1"/>
</dbReference>
<keyword evidence="5 6" id="KW-0234">DNA repair</keyword>
<evidence type="ECO:0000259" key="10">
    <source>
        <dbReference type="PROSITE" id="PS50165"/>
    </source>
</evidence>
<dbReference type="PANTHER" id="PTHR30562">
    <property type="entry name" value="UVRC/OXIDOREDUCTASE"/>
    <property type="match status" value="1"/>
</dbReference>
<organism evidence="11 12">
    <name type="scientific">Sneathia vaginalis</name>
    <dbReference type="NCBI Taxonomy" id="187101"/>
    <lineage>
        <taxon>Bacteria</taxon>
        <taxon>Fusobacteriati</taxon>
        <taxon>Fusobacteriota</taxon>
        <taxon>Fusobacteriia</taxon>
        <taxon>Fusobacteriales</taxon>
        <taxon>Leptotrichiaceae</taxon>
        <taxon>Sneathia</taxon>
    </lineage>
</organism>
<dbReference type="GO" id="GO:0006289">
    <property type="term" value="P:nucleotide-excision repair"/>
    <property type="evidence" value="ECO:0007669"/>
    <property type="project" value="UniProtKB-UniRule"/>
</dbReference>
<evidence type="ECO:0000256" key="7">
    <source>
        <dbReference type="SAM" id="Coils"/>
    </source>
</evidence>
<feature type="coiled-coil region" evidence="7">
    <location>
        <begin position="346"/>
        <end position="373"/>
    </location>
</feature>
<keyword evidence="12" id="KW-1185">Reference proteome</keyword>
<dbReference type="GO" id="GO:0003677">
    <property type="term" value="F:DNA binding"/>
    <property type="evidence" value="ECO:0007669"/>
    <property type="project" value="UniProtKB-UniRule"/>
</dbReference>
<dbReference type="PATRIC" id="fig|1069640.6.peg.332"/>
<dbReference type="Proteomes" id="UP000033103">
    <property type="component" value="Chromosome"/>
</dbReference>
<dbReference type="GO" id="GO:0009432">
    <property type="term" value="P:SOS response"/>
    <property type="evidence" value="ECO:0007669"/>
    <property type="project" value="UniProtKB-UniRule"/>
</dbReference>
<dbReference type="KEGG" id="sns:VC03_01750"/>
<dbReference type="NCBIfam" id="TIGR00194">
    <property type="entry name" value="uvrC"/>
    <property type="match status" value="1"/>
</dbReference>
<dbReference type="AlphaFoldDB" id="A0A0E3Z9M5"/>
<dbReference type="STRING" id="187101.VC03_01750"/>
<dbReference type="GO" id="GO:0009380">
    <property type="term" value="C:excinuclease repair complex"/>
    <property type="evidence" value="ECO:0007669"/>
    <property type="project" value="InterPro"/>
</dbReference>
<keyword evidence="1 6" id="KW-0963">Cytoplasm</keyword>
<dbReference type="Gene3D" id="4.10.860.10">
    <property type="entry name" value="UVR domain"/>
    <property type="match status" value="1"/>
</dbReference>
<dbReference type="InterPro" id="IPR038476">
    <property type="entry name" value="UvrC_RNase_H_dom_sf"/>
</dbReference>
<dbReference type="InterPro" id="IPR050066">
    <property type="entry name" value="UvrABC_protein_C"/>
</dbReference>
<feature type="domain" description="UvrC family homology region profile" evidence="10">
    <location>
        <begin position="259"/>
        <end position="463"/>
    </location>
</feature>
<comment type="similarity">
    <text evidence="6">Belongs to the UvrC family.</text>
</comment>
<evidence type="ECO:0000256" key="4">
    <source>
        <dbReference type="ARBA" id="ARBA00022881"/>
    </source>
</evidence>
<gene>
    <name evidence="6" type="primary">uvrC</name>
    <name evidence="11" type="ORF">VC03_01750</name>
</gene>
<keyword evidence="4 6" id="KW-0267">Excision nuclease</keyword>
<dbReference type="OrthoDB" id="9804933at2"/>
<evidence type="ECO:0000256" key="1">
    <source>
        <dbReference type="ARBA" id="ARBA00022490"/>
    </source>
</evidence>
<dbReference type="InterPro" id="IPR010994">
    <property type="entry name" value="RuvA_2-like"/>
</dbReference>
<accession>A0A0E3Z9M5</accession>
<dbReference type="InterPro" id="IPR001943">
    <property type="entry name" value="UVR_dom"/>
</dbReference>
<evidence type="ECO:0000313" key="11">
    <source>
        <dbReference type="EMBL" id="AKC95291.1"/>
    </source>
</evidence>
<keyword evidence="2 6" id="KW-0227">DNA damage</keyword>
<dbReference type="SMART" id="SM00465">
    <property type="entry name" value="GIYc"/>
    <property type="match status" value="1"/>
</dbReference>
<evidence type="ECO:0000259" key="9">
    <source>
        <dbReference type="PROSITE" id="PS50164"/>
    </source>
</evidence>
<evidence type="ECO:0000259" key="8">
    <source>
        <dbReference type="PROSITE" id="PS50151"/>
    </source>
</evidence>
<dbReference type="RefSeq" id="WP_046328397.1">
    <property type="nucleotide sequence ID" value="NZ_CP011280.1"/>
</dbReference>
<keyword evidence="6" id="KW-0742">SOS response</keyword>
<keyword evidence="7" id="KW-0175">Coiled coil</keyword>
<dbReference type="PROSITE" id="PS50151">
    <property type="entry name" value="UVR"/>
    <property type="match status" value="1"/>
</dbReference>
<protein>
    <recommendedName>
        <fullName evidence="6">UvrABC system protein C</fullName>
        <shortName evidence="6">Protein UvrC</shortName>
    </recommendedName>
    <alternativeName>
        <fullName evidence="6">Excinuclease ABC subunit C</fullName>
    </alternativeName>
</protein>
<dbReference type="SUPFAM" id="SSF47781">
    <property type="entry name" value="RuvA domain 2-like"/>
    <property type="match status" value="1"/>
</dbReference>
<evidence type="ECO:0000256" key="6">
    <source>
        <dbReference type="HAMAP-Rule" id="MF_00203"/>
    </source>
</evidence>
<dbReference type="InterPro" id="IPR035901">
    <property type="entry name" value="GIY-YIG_endonuc_sf"/>
</dbReference>
<comment type="function">
    <text evidence="6">The UvrABC repair system catalyzes the recognition and processing of DNA lesions. UvrC both incises the 5' and 3' sides of the lesion. The N-terminal half is responsible for the 3' incision and the C-terminal half is responsible for the 5' incision.</text>
</comment>
<dbReference type="HAMAP" id="MF_00203">
    <property type="entry name" value="UvrC"/>
    <property type="match status" value="1"/>
</dbReference>
<dbReference type="Pfam" id="PF14520">
    <property type="entry name" value="HHH_5"/>
    <property type="match status" value="1"/>
</dbReference>
<dbReference type="CDD" id="cd10434">
    <property type="entry name" value="GIY-YIG_UvrC_Cho"/>
    <property type="match status" value="1"/>
</dbReference>
<keyword evidence="3 6" id="KW-0228">DNA excision</keyword>
<feature type="domain" description="UVR" evidence="8">
    <location>
        <begin position="196"/>
        <end position="231"/>
    </location>
</feature>
<dbReference type="SUPFAM" id="SSF82771">
    <property type="entry name" value="GIY-YIG endonuclease"/>
    <property type="match status" value="1"/>
</dbReference>
<proteinExistence type="inferred from homology"/>
<dbReference type="PROSITE" id="PS50165">
    <property type="entry name" value="UVRC"/>
    <property type="match status" value="1"/>
</dbReference>
<dbReference type="EMBL" id="CP011280">
    <property type="protein sequence ID" value="AKC95291.1"/>
    <property type="molecule type" value="Genomic_DNA"/>
</dbReference>
<evidence type="ECO:0000256" key="3">
    <source>
        <dbReference type="ARBA" id="ARBA00022769"/>
    </source>
</evidence>
<dbReference type="Gene3D" id="3.40.1440.10">
    <property type="entry name" value="GIY-YIG endonuclease"/>
    <property type="match status" value="1"/>
</dbReference>
<dbReference type="PROSITE" id="PS50164">
    <property type="entry name" value="GIY_YIG"/>
    <property type="match status" value="1"/>
</dbReference>
<evidence type="ECO:0000313" key="12">
    <source>
        <dbReference type="Proteomes" id="UP000033103"/>
    </source>
</evidence>
<dbReference type="Gene3D" id="1.10.150.20">
    <property type="entry name" value="5' to 3' exonuclease, C-terminal subdomain"/>
    <property type="match status" value="1"/>
</dbReference>
<evidence type="ECO:0000256" key="2">
    <source>
        <dbReference type="ARBA" id="ARBA00022763"/>
    </source>
</evidence>
<dbReference type="InterPro" id="IPR001162">
    <property type="entry name" value="UvrC_RNase_H_dom"/>
</dbReference>
<dbReference type="HOGENOM" id="CLU_014841_3_2_0"/>
<dbReference type="InterPro" id="IPR036876">
    <property type="entry name" value="UVR_dom_sf"/>
</dbReference>
<dbReference type="FunFam" id="3.40.1440.10:FF:000001">
    <property type="entry name" value="UvrABC system protein C"/>
    <property type="match status" value="1"/>
</dbReference>
<dbReference type="InterPro" id="IPR004791">
    <property type="entry name" value="UvrC"/>
</dbReference>
<comment type="subunit">
    <text evidence="6">Interacts with UvrB in an incision complex.</text>
</comment>
<comment type="subcellular location">
    <subcellularLocation>
        <location evidence="6">Cytoplasm</location>
    </subcellularLocation>
</comment>
<feature type="domain" description="GIY-YIG" evidence="9">
    <location>
        <begin position="10"/>
        <end position="87"/>
    </location>
</feature>
<dbReference type="SUPFAM" id="SSF46600">
    <property type="entry name" value="C-terminal UvrC-binding domain of UvrB"/>
    <property type="match status" value="1"/>
</dbReference>
<dbReference type="Gene3D" id="3.30.420.340">
    <property type="entry name" value="UvrC, RNAse H endonuclease domain"/>
    <property type="match status" value="1"/>
</dbReference>
<evidence type="ECO:0000256" key="5">
    <source>
        <dbReference type="ARBA" id="ARBA00023204"/>
    </source>
</evidence>
<dbReference type="GO" id="GO:0009381">
    <property type="term" value="F:excinuclease ABC activity"/>
    <property type="evidence" value="ECO:0007669"/>
    <property type="project" value="UniProtKB-UniRule"/>
</dbReference>
<dbReference type="Pfam" id="PF01541">
    <property type="entry name" value="GIY-YIG"/>
    <property type="match status" value="1"/>
</dbReference>